<feature type="signal peptide" evidence="1">
    <location>
        <begin position="1"/>
        <end position="18"/>
    </location>
</feature>
<evidence type="ECO:0000313" key="3">
    <source>
        <dbReference type="Proteomes" id="UP000006564"/>
    </source>
</evidence>
<dbReference type="EMBL" id="BA000056">
    <property type="protein sequence ID" value="BAE65909.1"/>
    <property type="molecule type" value="Genomic_DNA"/>
</dbReference>
<dbReference type="Proteomes" id="UP000006564">
    <property type="component" value="Chromosome 8"/>
</dbReference>
<evidence type="ECO:0000313" key="2">
    <source>
        <dbReference type="EMBL" id="BAE65909.1"/>
    </source>
</evidence>
<dbReference type="RefSeq" id="XP_023093984.1">
    <property type="nucleotide sequence ID" value="XM_023233257.1"/>
</dbReference>
<accession>Q2TXW4</accession>
<protein>
    <submittedName>
        <fullName evidence="2">DNA, SC103</fullName>
    </submittedName>
</protein>
<reference evidence="2 3" key="1">
    <citation type="journal article" date="2005" name="Nature">
        <title>Genome sequencing and analysis of Aspergillus oryzae.</title>
        <authorList>
            <person name="Machida M."/>
            <person name="Asai K."/>
            <person name="Sano M."/>
            <person name="Tanaka T."/>
            <person name="Kumagai T."/>
            <person name="Terai G."/>
            <person name="Kusumoto K."/>
            <person name="Arima T."/>
            <person name="Akita O."/>
            <person name="Kashiwagi Y."/>
            <person name="Abe K."/>
            <person name="Gomi K."/>
            <person name="Horiuchi H."/>
            <person name="Kitamoto K."/>
            <person name="Kobayashi T."/>
            <person name="Takeuchi M."/>
            <person name="Denning D.W."/>
            <person name="Galagan J.E."/>
            <person name="Nierman W.C."/>
            <person name="Yu J."/>
            <person name="Archer D.B."/>
            <person name="Bennett J.W."/>
            <person name="Bhatnagar D."/>
            <person name="Cleveland T.E."/>
            <person name="Fedorova N.D."/>
            <person name="Gotoh O."/>
            <person name="Horikawa H."/>
            <person name="Hosoyama A."/>
            <person name="Ichinomiya M."/>
            <person name="Igarashi R."/>
            <person name="Iwashita K."/>
            <person name="Juvvadi P.R."/>
            <person name="Kato M."/>
            <person name="Kato Y."/>
            <person name="Kin T."/>
            <person name="Kokubun A."/>
            <person name="Maeda H."/>
            <person name="Maeyama N."/>
            <person name="Maruyama J."/>
            <person name="Nagasaki H."/>
            <person name="Nakajima T."/>
            <person name="Oda K."/>
            <person name="Okada K."/>
            <person name="Paulsen I."/>
            <person name="Sakamoto K."/>
            <person name="Sawano T."/>
            <person name="Takahashi M."/>
            <person name="Takase K."/>
            <person name="Terabayashi Y."/>
            <person name="Wortman J."/>
            <person name="Yamada O."/>
            <person name="Yamagata Y."/>
            <person name="Anazawa H."/>
            <person name="Hata Y."/>
            <person name="Koide Y."/>
            <person name="Komori T."/>
            <person name="Koyama Y."/>
            <person name="Minetoki T."/>
            <person name="Suharnan S."/>
            <person name="Tanaka A."/>
            <person name="Isono K."/>
            <person name="Kuhara S."/>
            <person name="Ogasawara N."/>
            <person name="Kikuchi H."/>
        </authorList>
    </citation>
    <scope>NUCLEOTIDE SEQUENCE [LARGE SCALE GENOMIC DNA]</scope>
    <source>
        <strain evidence="3">ATCC 42149 / RIB 40</strain>
    </source>
</reference>
<dbReference type="AlphaFoldDB" id="Q2TXW4"/>
<feature type="chain" id="PRO_5004216496" evidence="1">
    <location>
        <begin position="19"/>
        <end position="445"/>
    </location>
</feature>
<dbReference type="HOGENOM" id="CLU_019363_1_0_1"/>
<gene>
    <name evidence="2" type="ORF">AO090103000493</name>
</gene>
<dbReference type="OMA" id="CWPYVSM"/>
<dbReference type="GeneID" id="5999164"/>
<evidence type="ECO:0000256" key="1">
    <source>
        <dbReference type="SAM" id="SignalP"/>
    </source>
</evidence>
<dbReference type="VEuPathDB" id="FungiDB:AO090103000493"/>
<dbReference type="EMBL" id="AP007174">
    <property type="protein sequence ID" value="BAE65909.1"/>
    <property type="molecule type" value="Genomic_DNA"/>
</dbReference>
<dbReference type="KEGG" id="aor:AO090103000493"/>
<dbReference type="STRING" id="510516.Q2TXW4"/>
<sequence>MRGIVALSFLSVALGVTADLTESNLHKYPKALALENSFNPIKEAYWTGYPHHRRTPFSVSPDGKSAYVAYLDASETDIHVQQVDVDTFQSTGTSVTVSGGKEDGKQTWKTWLGGPGVHEADGLSASPDLNGDLVYSEQAGLYGAYFVVTDYSGDAAGHYGDSIQYVADNGTLVTITGASSSWGCSHNTGIAFESADEPPFASICAEDQGAIWLNSKTLGMSNDGVKISNENTTNGASGEPMGGMSGSYSALARFAESTRYIFAWVSRGAMDLTENTWMGSGYTHALNRTNNRNVAISLFSDKYTIVGEQATSEVGAEDGDKQINWLTEGANDCSNAHAATFGNNSALVTWEEISDPICDFVAMGCRGQFAGTFFQQVDSTGKRVGSPLKSMDTFVAGDMVTMPDGRICWPYVSMDWDLSQAVYALTSSTTTTMSFACIDLTGDSS</sequence>
<keyword evidence="1" id="KW-0732">Signal</keyword>
<organism evidence="2 3">
    <name type="scientific">Aspergillus oryzae (strain ATCC 42149 / RIB 40)</name>
    <name type="common">Yellow koji mold</name>
    <dbReference type="NCBI Taxonomy" id="510516"/>
    <lineage>
        <taxon>Eukaryota</taxon>
        <taxon>Fungi</taxon>
        <taxon>Dikarya</taxon>
        <taxon>Ascomycota</taxon>
        <taxon>Pezizomycotina</taxon>
        <taxon>Eurotiomycetes</taxon>
        <taxon>Eurotiomycetidae</taxon>
        <taxon>Eurotiales</taxon>
        <taxon>Aspergillaceae</taxon>
        <taxon>Aspergillus</taxon>
        <taxon>Aspergillus subgen. Circumdati</taxon>
    </lineage>
</organism>
<name>Q2TXW4_ASPOR</name>
<proteinExistence type="predicted"/>
<keyword evidence="3" id="KW-1185">Reference proteome</keyword>